<dbReference type="NCBIfam" id="NF003818">
    <property type="entry name" value="PRK05409.1"/>
    <property type="match status" value="1"/>
</dbReference>
<dbReference type="PANTHER" id="PTHR42194">
    <property type="entry name" value="UPF0276 PROTEIN HI_1600"/>
    <property type="match status" value="1"/>
</dbReference>
<gene>
    <name evidence="2" type="ORF">SAMN05216562_3139</name>
</gene>
<dbReference type="STRING" id="658218.SAMN05216562_3139"/>
<organism evidence="2 3">
    <name type="scientific">Microbulbifer marinus</name>
    <dbReference type="NCBI Taxonomy" id="658218"/>
    <lineage>
        <taxon>Bacteria</taxon>
        <taxon>Pseudomonadati</taxon>
        <taxon>Pseudomonadota</taxon>
        <taxon>Gammaproteobacteria</taxon>
        <taxon>Cellvibrionales</taxon>
        <taxon>Microbulbiferaceae</taxon>
        <taxon>Microbulbifer</taxon>
    </lineage>
</organism>
<dbReference type="Gene3D" id="3.20.20.150">
    <property type="entry name" value="Divalent-metal-dependent TIM barrel enzymes"/>
    <property type="match status" value="1"/>
</dbReference>
<dbReference type="PANTHER" id="PTHR42194:SF1">
    <property type="entry name" value="UPF0276 PROTEIN HI_1600"/>
    <property type="match status" value="1"/>
</dbReference>
<proteinExistence type="inferred from homology"/>
<dbReference type="InterPro" id="IPR036237">
    <property type="entry name" value="Xyl_isomerase-like_sf"/>
</dbReference>
<evidence type="ECO:0000256" key="1">
    <source>
        <dbReference type="HAMAP-Rule" id="MF_00697"/>
    </source>
</evidence>
<name>A0A1H4B9H0_9GAMM</name>
<sequence length="292" mass="33089">MPANSPVTASTCAPEPFLGFGLGLRTQHFQQVLEQSPAVDWFEVVSENFMVAGGKPRYFLRAIGERYPLVMHGVSLSIGSADPLNFDYLKRLKRLAEEVQPAWISDHLCWTGVDGRTSHDLLPLPYAEEVVDHVVERVRRVQDFLGRQLLLENVSSYLTFAEQSMAEWEFIAEVCARADCLMLLDINNVYVSARNHGFDARDYIDYLDPARVQQFHLAGHSDYGDYVIDTHDHDVPHPVWQLYRHALRRFGPVSTLIERDDNIPALPEMIEELDMARQIYAEECAAGAACAP</sequence>
<dbReference type="EMBL" id="FNQO01000005">
    <property type="protein sequence ID" value="SEA44813.1"/>
    <property type="molecule type" value="Genomic_DNA"/>
</dbReference>
<dbReference type="AlphaFoldDB" id="A0A1H4B9H0"/>
<reference evidence="3" key="1">
    <citation type="submission" date="2016-10" db="EMBL/GenBank/DDBJ databases">
        <authorList>
            <person name="Varghese N."/>
            <person name="Submissions S."/>
        </authorList>
    </citation>
    <scope>NUCLEOTIDE SEQUENCE [LARGE SCALE GENOMIC DNA]</scope>
    <source>
        <strain evidence="3">CGMCC 1.10657</strain>
    </source>
</reference>
<comment type="similarity">
    <text evidence="1">Belongs to the UPF0276 family.</text>
</comment>
<dbReference type="SUPFAM" id="SSF51658">
    <property type="entry name" value="Xylose isomerase-like"/>
    <property type="match status" value="1"/>
</dbReference>
<accession>A0A1H4B9H0</accession>
<keyword evidence="3" id="KW-1185">Reference proteome</keyword>
<evidence type="ECO:0000313" key="3">
    <source>
        <dbReference type="Proteomes" id="UP000198658"/>
    </source>
</evidence>
<dbReference type="InterPro" id="IPR007801">
    <property type="entry name" value="MbnB/TglH/ChrH"/>
</dbReference>
<dbReference type="OrthoDB" id="9763101at2"/>
<protein>
    <recommendedName>
        <fullName evidence="1">UPF0276 protein SAMN05216562_3139</fullName>
    </recommendedName>
</protein>
<dbReference type="HAMAP" id="MF_00697">
    <property type="entry name" value="UPF0276"/>
    <property type="match status" value="1"/>
</dbReference>
<dbReference type="Proteomes" id="UP000198658">
    <property type="component" value="Unassembled WGS sequence"/>
</dbReference>
<dbReference type="Pfam" id="PF05114">
    <property type="entry name" value="MbnB_TglH_ChrH"/>
    <property type="match status" value="1"/>
</dbReference>
<evidence type="ECO:0000313" key="2">
    <source>
        <dbReference type="EMBL" id="SEA44813.1"/>
    </source>
</evidence>
<dbReference type="RefSeq" id="WP_091390849.1">
    <property type="nucleotide sequence ID" value="NZ_FNQO01000005.1"/>
</dbReference>